<accession>V2TQE2</accession>
<dbReference type="RefSeq" id="WP_023273667.1">
    <property type="nucleotide sequence ID" value="NZ_KI530735.1"/>
</dbReference>
<keyword evidence="8" id="KW-1185">Reference proteome</keyword>
<dbReference type="GO" id="GO:0000287">
    <property type="term" value="F:magnesium ion binding"/>
    <property type="evidence" value="ECO:0007669"/>
    <property type="project" value="InterPro"/>
</dbReference>
<dbReference type="CDD" id="cd07039">
    <property type="entry name" value="TPP_PYR_POX"/>
    <property type="match status" value="1"/>
</dbReference>
<comment type="similarity">
    <text evidence="1 3">Belongs to the TPP enzyme family.</text>
</comment>
<dbReference type="Pfam" id="PF02776">
    <property type="entry name" value="TPP_enzyme_N"/>
    <property type="match status" value="1"/>
</dbReference>
<evidence type="ECO:0000256" key="3">
    <source>
        <dbReference type="RuleBase" id="RU362132"/>
    </source>
</evidence>
<dbReference type="PATRIC" id="fig|1392540.3.peg.1977"/>
<dbReference type="PROSITE" id="PS00187">
    <property type="entry name" value="TPP_ENZYMES"/>
    <property type="match status" value="1"/>
</dbReference>
<dbReference type="EMBL" id="AYER01000008">
    <property type="protein sequence ID" value="ESK38125.1"/>
    <property type="molecule type" value="Genomic_DNA"/>
</dbReference>
<organism evidence="7 8">
    <name type="scientific">Acinetobacter nectaris CIP 110549</name>
    <dbReference type="NCBI Taxonomy" id="1392540"/>
    <lineage>
        <taxon>Bacteria</taxon>
        <taxon>Pseudomonadati</taxon>
        <taxon>Pseudomonadota</taxon>
        <taxon>Gammaproteobacteria</taxon>
        <taxon>Moraxellales</taxon>
        <taxon>Moraxellaceae</taxon>
        <taxon>Acinetobacter</taxon>
    </lineage>
</organism>
<feature type="domain" description="Thiamine pyrophosphate enzyme central" evidence="4">
    <location>
        <begin position="192"/>
        <end position="318"/>
    </location>
</feature>
<evidence type="ECO:0000259" key="5">
    <source>
        <dbReference type="Pfam" id="PF02775"/>
    </source>
</evidence>
<dbReference type="Pfam" id="PF00205">
    <property type="entry name" value="TPP_enzyme_M"/>
    <property type="match status" value="1"/>
</dbReference>
<sequence length="572" mass="62606">MSKKVSDIIVEILQDAGVERCYGIVGDTLNHITNSIAKSHIEWIHVRHEEVGGFAAGADSLMSGKLTACAGSCGPGSLHFINGLYESHRNRAPVVLIASQLSTDIAGFVDFPQYVDFKSVYKSCSVFCEEITQPSQVRRIFTLACQAALNDRGVAVVIVPSNISEAYIDDDYNIKTYVATPQVLPALDELYQIKELINQHRKIAIYAGAGAEHAHSQLITLAEKIKAPIAHTSRAKDFIEYDNPYNVGMTGVFGAKAGYHALMDCDLLLLLGADFAWGQYYPSHAKIIQIDINPNHLGRRHPITIGAVGQINTTLDALLPLLDEKQDQSFLTHILDLRKQDIQTRYKEERVGKDGLIHPQYLVSLLNKYATEDAIFTADGGSPMVWILRHIDVNGYRRTLTSLLHGTMANAMPQALGIQKAFPSRQVIAMSGDGGIAMLLGDLLTAVQEKLSIKIVVLNNSSLNFVELEQKVEGLLDHYTDLLNPDFGKLAEVIGLYGKTVKTGDGLEQAVKDFLNHDGPALLDVHTNPVELVMPPDPHLSQVASTSLYAVKAILSGRGEAVSHLLLNNFVK</sequence>
<protein>
    <recommendedName>
        <fullName evidence="9">Pyruvate dehydrogenase</fullName>
    </recommendedName>
</protein>
<evidence type="ECO:0000256" key="2">
    <source>
        <dbReference type="ARBA" id="ARBA00023052"/>
    </source>
</evidence>
<dbReference type="Pfam" id="PF02775">
    <property type="entry name" value="TPP_enzyme_C"/>
    <property type="match status" value="1"/>
</dbReference>
<dbReference type="InterPro" id="IPR047211">
    <property type="entry name" value="POXB-like"/>
</dbReference>
<feature type="domain" description="Thiamine pyrophosphate enzyme TPP-binding" evidence="5">
    <location>
        <begin position="379"/>
        <end position="525"/>
    </location>
</feature>
<dbReference type="SUPFAM" id="SSF52518">
    <property type="entry name" value="Thiamin diphosphate-binding fold (THDP-binding)"/>
    <property type="match status" value="2"/>
</dbReference>
<dbReference type="GO" id="GO:0003824">
    <property type="term" value="F:catalytic activity"/>
    <property type="evidence" value="ECO:0007669"/>
    <property type="project" value="InterPro"/>
</dbReference>
<evidence type="ECO:0000313" key="8">
    <source>
        <dbReference type="Proteomes" id="UP000023785"/>
    </source>
</evidence>
<evidence type="ECO:0000256" key="1">
    <source>
        <dbReference type="ARBA" id="ARBA00007812"/>
    </source>
</evidence>
<dbReference type="eggNOG" id="COG0028">
    <property type="taxonomic scope" value="Bacteria"/>
</dbReference>
<dbReference type="InterPro" id="IPR029035">
    <property type="entry name" value="DHS-like_NAD/FAD-binding_dom"/>
</dbReference>
<dbReference type="PANTHER" id="PTHR42981:SF2">
    <property type="entry name" value="PYRUVATE DEHYDROGENASE [UBIQUINONE]"/>
    <property type="match status" value="1"/>
</dbReference>
<evidence type="ECO:0000259" key="4">
    <source>
        <dbReference type="Pfam" id="PF00205"/>
    </source>
</evidence>
<proteinExistence type="inferred from homology"/>
<dbReference type="HOGENOM" id="CLU_013748_3_0_6"/>
<dbReference type="CDD" id="cd02014">
    <property type="entry name" value="TPP_POX"/>
    <property type="match status" value="1"/>
</dbReference>
<dbReference type="InterPro" id="IPR047210">
    <property type="entry name" value="TPP_PYR_POXB-like"/>
</dbReference>
<dbReference type="InterPro" id="IPR012000">
    <property type="entry name" value="Thiamin_PyroP_enz_cen_dom"/>
</dbReference>
<evidence type="ECO:0000259" key="6">
    <source>
        <dbReference type="Pfam" id="PF02776"/>
    </source>
</evidence>
<gene>
    <name evidence="7" type="ORF">P256_02049</name>
</gene>
<dbReference type="InterPro" id="IPR000399">
    <property type="entry name" value="TPP-bd_CS"/>
</dbReference>
<dbReference type="InterPro" id="IPR011766">
    <property type="entry name" value="TPP_enzyme_TPP-bd"/>
</dbReference>
<comment type="caution">
    <text evidence="7">The sequence shown here is derived from an EMBL/GenBank/DDBJ whole genome shotgun (WGS) entry which is preliminary data.</text>
</comment>
<dbReference type="Proteomes" id="UP000023785">
    <property type="component" value="Unassembled WGS sequence"/>
</dbReference>
<dbReference type="Gene3D" id="3.40.50.970">
    <property type="match status" value="2"/>
</dbReference>
<dbReference type="OrthoDB" id="9785953at2"/>
<dbReference type="GO" id="GO:0030976">
    <property type="term" value="F:thiamine pyrophosphate binding"/>
    <property type="evidence" value="ECO:0007669"/>
    <property type="project" value="InterPro"/>
</dbReference>
<dbReference type="AlphaFoldDB" id="V2TQE2"/>
<evidence type="ECO:0008006" key="9">
    <source>
        <dbReference type="Google" id="ProtNLM"/>
    </source>
</evidence>
<dbReference type="STRING" id="1392540.P256_02049"/>
<dbReference type="PANTHER" id="PTHR42981">
    <property type="entry name" value="PYRUVATE DEHYDROGENASE [UBIQUINONE]"/>
    <property type="match status" value="1"/>
</dbReference>
<evidence type="ECO:0000313" key="7">
    <source>
        <dbReference type="EMBL" id="ESK38125.1"/>
    </source>
</evidence>
<feature type="domain" description="Thiamine pyrophosphate enzyme N-terminal TPP-binding" evidence="6">
    <location>
        <begin position="4"/>
        <end position="116"/>
    </location>
</feature>
<name>V2TQE2_9GAMM</name>
<dbReference type="InterPro" id="IPR029061">
    <property type="entry name" value="THDP-binding"/>
</dbReference>
<dbReference type="InterPro" id="IPR012001">
    <property type="entry name" value="Thiamin_PyroP_enz_TPP-bd_dom"/>
</dbReference>
<dbReference type="InterPro" id="IPR047212">
    <property type="entry name" value="TPP_POXB-like"/>
</dbReference>
<dbReference type="SUPFAM" id="SSF52467">
    <property type="entry name" value="DHS-like NAD/FAD-binding domain"/>
    <property type="match status" value="1"/>
</dbReference>
<keyword evidence="2 3" id="KW-0786">Thiamine pyrophosphate</keyword>
<reference evidence="7 8" key="1">
    <citation type="submission" date="2013-10" db="EMBL/GenBank/DDBJ databases">
        <title>The Genome Sequence of Acinetobacter nectaris CIP 110549.</title>
        <authorList>
            <consortium name="The Broad Institute Genomics Platform"/>
            <consortium name="The Broad Institute Genome Sequencing Center for Infectious Disease"/>
            <person name="Cerqueira G."/>
            <person name="Feldgarden M."/>
            <person name="Courvalin P."/>
            <person name="Grillot-Courvalin C."/>
            <person name="Clermont D."/>
            <person name="Rocha E."/>
            <person name="Yoon E.-J."/>
            <person name="Nemec A."/>
            <person name="Young S.K."/>
            <person name="Zeng Q."/>
            <person name="Gargeya S."/>
            <person name="Fitzgerald M."/>
            <person name="Abouelleil A."/>
            <person name="Alvarado L."/>
            <person name="Berlin A.M."/>
            <person name="Chapman S.B."/>
            <person name="Gainer-Dewar J."/>
            <person name="Goldberg J."/>
            <person name="Gnerre S."/>
            <person name="Griggs A."/>
            <person name="Gujja S."/>
            <person name="Hansen M."/>
            <person name="Howarth C."/>
            <person name="Imamovic A."/>
            <person name="Ireland A."/>
            <person name="Larimer J."/>
            <person name="McCowan C."/>
            <person name="Murphy C."/>
            <person name="Pearson M."/>
            <person name="Poon T.W."/>
            <person name="Priest M."/>
            <person name="Roberts A."/>
            <person name="Saif S."/>
            <person name="Shea T."/>
            <person name="Sykes S."/>
            <person name="Wortman J."/>
            <person name="Nusbaum C."/>
            <person name="Birren B."/>
        </authorList>
    </citation>
    <scope>NUCLEOTIDE SEQUENCE [LARGE SCALE GENOMIC DNA]</scope>
    <source>
        <strain evidence="7 8">CIP 110549</strain>
    </source>
</reference>
<dbReference type="Gene3D" id="3.40.50.1220">
    <property type="entry name" value="TPP-binding domain"/>
    <property type="match status" value="1"/>
</dbReference>
<dbReference type="GO" id="GO:0019752">
    <property type="term" value="P:carboxylic acid metabolic process"/>
    <property type="evidence" value="ECO:0007669"/>
    <property type="project" value="UniProtKB-ARBA"/>
</dbReference>